<sequence>MFKKIMIIAGIGLIAGCASNTKDQQPLSLEQTYQVEWIGEQPLIDRSMLTIHFGNDQRANGLAGCNNWSSNFEVDGDKIRFNAPLTTRKMCAPALMEQEQKFLKALEDVRTWRFNQQQQLELWPSSGQPIKLWLQN</sequence>
<dbReference type="PROSITE" id="PS51257">
    <property type="entry name" value="PROKAR_LIPOPROTEIN"/>
    <property type="match status" value="1"/>
</dbReference>
<evidence type="ECO:0000259" key="1">
    <source>
        <dbReference type="Pfam" id="PF03724"/>
    </source>
</evidence>
<dbReference type="PANTHER" id="PTHR35535">
    <property type="entry name" value="HEAT SHOCK PROTEIN HSLJ"/>
    <property type="match status" value="1"/>
</dbReference>
<dbReference type="PANTHER" id="PTHR35535:SF1">
    <property type="entry name" value="HEAT SHOCK PROTEIN HSLJ"/>
    <property type="match status" value="1"/>
</dbReference>
<dbReference type="InterPro" id="IPR038670">
    <property type="entry name" value="HslJ-like_sf"/>
</dbReference>
<feature type="domain" description="DUF306" evidence="1">
    <location>
        <begin position="30"/>
        <end position="129"/>
    </location>
</feature>
<reference evidence="2 3" key="1">
    <citation type="journal article" date="2015" name="Genome Announc.">
        <title>Genome Sequences of Oblitimonas alkaliphila gen. nov. sp. nov. (Proposed), a Novel Bacterium of the Pseudomonadaceae Family.</title>
        <authorList>
            <person name="Lauer A.C."/>
            <person name="Nicholson A.C."/>
            <person name="Humrighouse B.W."/>
            <person name="Emery B."/>
            <person name="Drobish A."/>
            <person name="Juieng P."/>
            <person name="Loparev V."/>
            <person name="McQuiston J.R."/>
        </authorList>
    </citation>
    <scope>NUCLEOTIDE SEQUENCE [LARGE SCALE GENOMIC DNA]</scope>
    <source>
        <strain evidence="2 3">E5571</strain>
    </source>
</reference>
<protein>
    <recommendedName>
        <fullName evidence="1">DUF306 domain-containing protein</fullName>
    </recommendedName>
</protein>
<dbReference type="Proteomes" id="UP000063953">
    <property type="component" value="Chromosome"/>
</dbReference>
<proteinExistence type="predicted"/>
<dbReference type="OrthoDB" id="5348860at2"/>
<dbReference type="STRING" id="1697053.AKN87_05880"/>
<dbReference type="AlphaFoldDB" id="A0A0K1XDD0"/>
<name>A0A0K1XDD0_9GAMM</name>
<dbReference type="Pfam" id="PF03724">
    <property type="entry name" value="META"/>
    <property type="match status" value="1"/>
</dbReference>
<dbReference type="InterPro" id="IPR053147">
    <property type="entry name" value="Hsp_HslJ-like"/>
</dbReference>
<dbReference type="GeneID" id="93983797"/>
<keyword evidence="3" id="KW-1185">Reference proteome</keyword>
<dbReference type="KEGG" id="pbb:AKN87_05880"/>
<gene>
    <name evidence="2" type="ORF">AKN88_03895</name>
</gene>
<dbReference type="InterPro" id="IPR005184">
    <property type="entry name" value="DUF306_Meta_HslJ"/>
</dbReference>
<accession>A0A0K1XDD0</accession>
<evidence type="ECO:0000313" key="3">
    <source>
        <dbReference type="Proteomes" id="UP000063953"/>
    </source>
</evidence>
<dbReference type="EMBL" id="CP012365">
    <property type="protein sequence ID" value="AKX59177.1"/>
    <property type="molecule type" value="Genomic_DNA"/>
</dbReference>
<dbReference type="Gene3D" id="2.40.128.270">
    <property type="match status" value="1"/>
</dbReference>
<evidence type="ECO:0000313" key="2">
    <source>
        <dbReference type="EMBL" id="AKX59177.1"/>
    </source>
</evidence>
<dbReference type="RefSeq" id="WP_053100243.1">
    <property type="nucleotide sequence ID" value="NZ_CP012358.1"/>
</dbReference>
<organism evidence="2 3">
    <name type="scientific">Thiopseudomonas alkaliphila</name>
    <dbReference type="NCBI Taxonomy" id="1697053"/>
    <lineage>
        <taxon>Bacteria</taxon>
        <taxon>Pseudomonadati</taxon>
        <taxon>Pseudomonadota</taxon>
        <taxon>Gammaproteobacteria</taxon>
        <taxon>Pseudomonadales</taxon>
        <taxon>Pseudomonadaceae</taxon>
        <taxon>Thiopseudomonas</taxon>
    </lineage>
</organism>